<evidence type="ECO:0000256" key="6">
    <source>
        <dbReference type="SAM" id="Phobius"/>
    </source>
</evidence>
<name>A0A8H9I1E9_9GAMM</name>
<evidence type="ECO:0000256" key="2">
    <source>
        <dbReference type="ARBA" id="ARBA00029447"/>
    </source>
</evidence>
<feature type="transmembrane region" description="Helical" evidence="6">
    <location>
        <begin position="168"/>
        <end position="190"/>
    </location>
</feature>
<evidence type="ECO:0000259" key="9">
    <source>
        <dbReference type="PROSITE" id="PS50885"/>
    </source>
</evidence>
<accession>A0A8H9I1E9</accession>
<keyword evidence="4" id="KW-0175">Coiled coil</keyword>
<evidence type="ECO:0000313" key="10">
    <source>
        <dbReference type="EMBL" id="GGW21507.1"/>
    </source>
</evidence>
<feature type="domain" description="Methyl-accepting transducer" evidence="7">
    <location>
        <begin position="273"/>
        <end position="502"/>
    </location>
</feature>
<dbReference type="PROSITE" id="PS50112">
    <property type="entry name" value="PAS"/>
    <property type="match status" value="1"/>
</dbReference>
<dbReference type="InterPro" id="IPR004089">
    <property type="entry name" value="MCPsignal_dom"/>
</dbReference>
<evidence type="ECO:0000256" key="1">
    <source>
        <dbReference type="ARBA" id="ARBA00023224"/>
    </source>
</evidence>
<dbReference type="SUPFAM" id="SSF58104">
    <property type="entry name" value="Methyl-accepting chemotaxis protein (MCP) signaling domain"/>
    <property type="match status" value="1"/>
</dbReference>
<protein>
    <submittedName>
        <fullName evidence="10">Methyl-accepting chemotaxis protein</fullName>
    </submittedName>
</protein>
<keyword evidence="1 3" id="KW-0807">Transducer</keyword>
<feature type="coiled-coil region" evidence="4">
    <location>
        <begin position="285"/>
        <end position="312"/>
    </location>
</feature>
<dbReference type="CDD" id="cd00130">
    <property type="entry name" value="PAS"/>
    <property type="match status" value="1"/>
</dbReference>
<dbReference type="InterPro" id="IPR004090">
    <property type="entry name" value="Chemotax_Me-accpt_rcpt"/>
</dbReference>
<feature type="domain" description="PAS" evidence="8">
    <location>
        <begin position="25"/>
        <end position="76"/>
    </location>
</feature>
<reference evidence="11" key="1">
    <citation type="journal article" date="2019" name="Int. J. Syst. Evol. Microbiol.">
        <title>The Global Catalogue of Microorganisms (GCM) 10K type strain sequencing project: providing services to taxonomists for standard genome sequencing and annotation.</title>
        <authorList>
            <consortium name="The Broad Institute Genomics Platform"/>
            <consortium name="The Broad Institute Genome Sequencing Center for Infectious Disease"/>
            <person name="Wu L."/>
            <person name="Ma J."/>
        </authorList>
    </citation>
    <scope>NUCLEOTIDE SEQUENCE [LARGE SCALE GENOMIC DNA]</scope>
    <source>
        <strain evidence="11">KCTC 22154</strain>
    </source>
</reference>
<sequence length="562" mass="62192">MRNNGYVSQVNYPIDPDDFLISRTDANGYITYANPRFIEVSGFDIEELMNEPHNVVRHPDMPPEVYRDMWATLREGISWQGYVKNRRKNGDHYWVHANVVPVMDKGELQGYASLRSYAEEEKTRYFDNIYRQMREKTCPYYLKRGQLKRRGLLGKLPSIHWESVKTRLLFATLASVVLLDAGLAVTQHYALGGWQLGVLALVLAGLICGVNVLLLGSLNRSVGSLKDIALQLAAGNLNAAIPSHQRQSLRQTLEALQLMRRSLLSTASDIQRNMEVIRPVVDQILNNNSNMADRLEQQASAVQQTAASMEEISSTVRQSASNAELASKAADTNLAEVSTASRLTDELAQAMEVLTKQSERMKHMVQTIDAIAFQTNILALNASVEAARAGEHGRGFAVVAQEVRKLSNQTAEAAKEVQRMIVDTNQSVLESVAHTRETQAATLRIKQASQRVNDLMEEISRAASEQSDGVAQIGLAIAEIDSTTQASASDMESYRRVADALSGEAASLNNSVNAFRTSNRHTNSQPHRLPALRRPDSLRLDSVKGKPNLPAQPSTVGGWEQF</sequence>
<dbReference type="NCBIfam" id="TIGR00229">
    <property type="entry name" value="sensory_box"/>
    <property type="match status" value="1"/>
</dbReference>
<evidence type="ECO:0000259" key="8">
    <source>
        <dbReference type="PROSITE" id="PS50112"/>
    </source>
</evidence>
<dbReference type="InterPro" id="IPR000014">
    <property type="entry name" value="PAS"/>
</dbReference>
<dbReference type="Pfam" id="PF08447">
    <property type="entry name" value="PAS_3"/>
    <property type="match status" value="1"/>
</dbReference>
<dbReference type="Gene3D" id="1.10.287.950">
    <property type="entry name" value="Methyl-accepting chemotaxis protein"/>
    <property type="match status" value="1"/>
</dbReference>
<dbReference type="CDD" id="cd11386">
    <property type="entry name" value="MCP_signal"/>
    <property type="match status" value="1"/>
</dbReference>
<dbReference type="Proteomes" id="UP000623776">
    <property type="component" value="Unassembled WGS sequence"/>
</dbReference>
<feature type="region of interest" description="Disordered" evidence="5">
    <location>
        <begin position="539"/>
        <end position="562"/>
    </location>
</feature>
<dbReference type="EMBL" id="BMXN01000003">
    <property type="protein sequence ID" value="GGW21507.1"/>
    <property type="molecule type" value="Genomic_DNA"/>
</dbReference>
<dbReference type="PANTHER" id="PTHR43531:SF7">
    <property type="entry name" value="AEROTAXIS RECEPTOR"/>
    <property type="match status" value="1"/>
</dbReference>
<dbReference type="InterPro" id="IPR003660">
    <property type="entry name" value="HAMP_dom"/>
</dbReference>
<organism evidence="10 11">
    <name type="scientific">Vreelandella hamiltonii</name>
    <dbReference type="NCBI Taxonomy" id="502829"/>
    <lineage>
        <taxon>Bacteria</taxon>
        <taxon>Pseudomonadati</taxon>
        <taxon>Pseudomonadota</taxon>
        <taxon>Gammaproteobacteria</taxon>
        <taxon>Oceanospirillales</taxon>
        <taxon>Halomonadaceae</taxon>
        <taxon>Vreelandella</taxon>
    </lineage>
</organism>
<dbReference type="Pfam" id="PF00015">
    <property type="entry name" value="MCPsignal"/>
    <property type="match status" value="1"/>
</dbReference>
<dbReference type="GO" id="GO:0006935">
    <property type="term" value="P:chemotaxis"/>
    <property type="evidence" value="ECO:0007669"/>
    <property type="project" value="InterPro"/>
</dbReference>
<evidence type="ECO:0000256" key="3">
    <source>
        <dbReference type="PROSITE-ProRule" id="PRU00284"/>
    </source>
</evidence>
<dbReference type="InterPro" id="IPR013655">
    <property type="entry name" value="PAS_fold_3"/>
</dbReference>
<keyword evidence="6" id="KW-0812">Transmembrane</keyword>
<dbReference type="SMART" id="SM00283">
    <property type="entry name" value="MA"/>
    <property type="match status" value="1"/>
</dbReference>
<dbReference type="PROSITE" id="PS50111">
    <property type="entry name" value="CHEMOTAXIS_TRANSDUC_2"/>
    <property type="match status" value="1"/>
</dbReference>
<dbReference type="GO" id="GO:0007165">
    <property type="term" value="P:signal transduction"/>
    <property type="evidence" value="ECO:0007669"/>
    <property type="project" value="UniProtKB-KW"/>
</dbReference>
<dbReference type="PROSITE" id="PS50885">
    <property type="entry name" value="HAMP"/>
    <property type="match status" value="1"/>
</dbReference>
<evidence type="ECO:0000259" key="7">
    <source>
        <dbReference type="PROSITE" id="PS50111"/>
    </source>
</evidence>
<evidence type="ECO:0000256" key="4">
    <source>
        <dbReference type="SAM" id="Coils"/>
    </source>
</evidence>
<comment type="similarity">
    <text evidence="2">Belongs to the methyl-accepting chemotaxis (MCP) protein family.</text>
</comment>
<feature type="coiled-coil region" evidence="4">
    <location>
        <begin position="438"/>
        <end position="465"/>
    </location>
</feature>
<dbReference type="Gene3D" id="3.30.450.20">
    <property type="entry name" value="PAS domain"/>
    <property type="match status" value="1"/>
</dbReference>
<proteinExistence type="inferred from homology"/>
<feature type="domain" description="HAMP" evidence="9">
    <location>
        <begin position="216"/>
        <end position="268"/>
    </location>
</feature>
<dbReference type="InterPro" id="IPR035965">
    <property type="entry name" value="PAS-like_dom_sf"/>
</dbReference>
<evidence type="ECO:0000256" key="5">
    <source>
        <dbReference type="SAM" id="MobiDB-lite"/>
    </source>
</evidence>
<evidence type="ECO:0000313" key="11">
    <source>
        <dbReference type="Proteomes" id="UP000623776"/>
    </source>
</evidence>
<dbReference type="AlphaFoldDB" id="A0A8H9I1E9"/>
<dbReference type="RefSeq" id="WP_229800753.1">
    <property type="nucleotide sequence ID" value="NZ_BMXN01000003.1"/>
</dbReference>
<keyword evidence="6" id="KW-1133">Transmembrane helix</keyword>
<dbReference type="GO" id="GO:0004888">
    <property type="term" value="F:transmembrane signaling receptor activity"/>
    <property type="evidence" value="ECO:0007669"/>
    <property type="project" value="InterPro"/>
</dbReference>
<dbReference type="PRINTS" id="PR00260">
    <property type="entry name" value="CHEMTRNSDUCR"/>
</dbReference>
<keyword evidence="6" id="KW-0472">Membrane</keyword>
<keyword evidence="11" id="KW-1185">Reference proteome</keyword>
<dbReference type="SUPFAM" id="SSF55785">
    <property type="entry name" value="PYP-like sensor domain (PAS domain)"/>
    <property type="match status" value="1"/>
</dbReference>
<gene>
    <name evidence="10" type="ORF">GCM10007157_08800</name>
</gene>
<dbReference type="PANTHER" id="PTHR43531">
    <property type="entry name" value="PROTEIN ICFG"/>
    <property type="match status" value="1"/>
</dbReference>
<dbReference type="GO" id="GO:0005886">
    <property type="term" value="C:plasma membrane"/>
    <property type="evidence" value="ECO:0007669"/>
    <property type="project" value="TreeGrafter"/>
</dbReference>
<comment type="caution">
    <text evidence="10">The sequence shown here is derived from an EMBL/GenBank/DDBJ whole genome shotgun (WGS) entry which is preliminary data.</text>
</comment>
<feature type="transmembrane region" description="Helical" evidence="6">
    <location>
        <begin position="196"/>
        <end position="216"/>
    </location>
</feature>
<dbReference type="InterPro" id="IPR051310">
    <property type="entry name" value="MCP_chemotaxis"/>
</dbReference>